<proteinExistence type="predicted"/>
<dbReference type="Proteomes" id="UP001204061">
    <property type="component" value="Unassembled WGS sequence"/>
</dbReference>
<accession>A0AAW5MKC5</accession>
<evidence type="ECO:0000313" key="3">
    <source>
        <dbReference type="Proteomes" id="UP001204061"/>
    </source>
</evidence>
<comment type="caution">
    <text evidence="2">The sequence shown here is derived from an EMBL/GenBank/DDBJ whole genome shotgun (WGS) entry which is preliminary data.</text>
</comment>
<name>A0AAW5MKC5_AERVE</name>
<feature type="non-terminal residue" evidence="2">
    <location>
        <position position="86"/>
    </location>
</feature>
<dbReference type="Pfam" id="PF19310">
    <property type="entry name" value="TOP_N"/>
    <property type="match status" value="1"/>
</dbReference>
<organism evidence="2 3">
    <name type="scientific">Aeromonas veronii</name>
    <dbReference type="NCBI Taxonomy" id="654"/>
    <lineage>
        <taxon>Bacteria</taxon>
        <taxon>Pseudomonadati</taxon>
        <taxon>Pseudomonadota</taxon>
        <taxon>Gammaproteobacteria</taxon>
        <taxon>Aeromonadales</taxon>
        <taxon>Aeromonadaceae</taxon>
        <taxon>Aeromonas</taxon>
    </lineage>
</organism>
<dbReference type="Gene3D" id="1.10.1370.40">
    <property type="match status" value="1"/>
</dbReference>
<protein>
    <submittedName>
        <fullName evidence="2">Oligopeptidase A</fullName>
    </submittedName>
</protein>
<gene>
    <name evidence="2" type="ORF">NS965_18055</name>
</gene>
<evidence type="ECO:0000313" key="2">
    <source>
        <dbReference type="EMBL" id="MCR4450291.1"/>
    </source>
</evidence>
<dbReference type="SUPFAM" id="SSF55486">
    <property type="entry name" value="Metalloproteases ('zincins'), catalytic domain"/>
    <property type="match status" value="1"/>
</dbReference>
<dbReference type="InterPro" id="IPR045666">
    <property type="entry name" value="OpdA_N"/>
</dbReference>
<feature type="domain" description="Oligopeptidase A N-terminal" evidence="1">
    <location>
        <begin position="29"/>
        <end position="86"/>
    </location>
</feature>
<sequence>MNNPLLTMDSLPPFSQIKPEQVQPAVIQAIADCKQKISDVLAQRDPHTWDSLIAPLEEVNDRLSRIWSPVSHLNSVLNSEALREAH</sequence>
<dbReference type="AlphaFoldDB" id="A0AAW5MKC5"/>
<reference evidence="2" key="1">
    <citation type="submission" date="2022-08" db="EMBL/GenBank/DDBJ databases">
        <title>A global survey of hypervirulent Aeromonas hydrophila identified this emerging pathogen in farmed fish in the lower Mekong River basin.</title>
        <authorList>
            <person name="Xu T."/>
            <person name="Rasmussen-Ivey C.R."/>
            <person name="Moen F.S."/>
            <person name="Fernandez Bravo A."/>
            <person name="Lamy B."/>
            <person name="Beaz-Hidalgo R."/>
            <person name="Khan C.D."/>
            <person name="Castro Escarpulli G."/>
            <person name="Yasin I.S.M."/>
            <person name="Figueras M.J."/>
            <person name="Azzam Sayuti M."/>
            <person name="Karim M.M."/>
            <person name="Alam K.M."/>
            <person name="Le T.T.T."/>
            <person name="Thao N.H.P."/>
            <person name="Addo S."/>
            <person name="Duodu S."/>
            <person name="Ali S."/>
            <person name="Mey S."/>
            <person name="Somony T."/>
            <person name="Liles M.R."/>
        </authorList>
    </citation>
    <scope>NUCLEOTIDE SEQUENCE</scope>
    <source>
        <strain evidence="2">0.14</strain>
    </source>
</reference>
<dbReference type="EMBL" id="JANLFC010000059">
    <property type="protein sequence ID" value="MCR4450291.1"/>
    <property type="molecule type" value="Genomic_DNA"/>
</dbReference>
<evidence type="ECO:0000259" key="1">
    <source>
        <dbReference type="Pfam" id="PF19310"/>
    </source>
</evidence>